<feature type="compositionally biased region" description="Low complexity" evidence="1">
    <location>
        <begin position="274"/>
        <end position="292"/>
    </location>
</feature>
<gene>
    <name evidence="4" type="ORF">VO63_24255</name>
</gene>
<feature type="compositionally biased region" description="Pro residues" evidence="1">
    <location>
        <begin position="310"/>
        <end position="329"/>
    </location>
</feature>
<dbReference type="NCBIfam" id="TIGR03769">
    <property type="entry name" value="P_ac_wall_RPT"/>
    <property type="match status" value="1"/>
</dbReference>
<comment type="caution">
    <text evidence="4">The sequence shown here is derived from an EMBL/GenBank/DDBJ whole genome shotgun (WGS) entry which is preliminary data.</text>
</comment>
<keyword evidence="2" id="KW-1133">Transmembrane helix</keyword>
<keyword evidence="2" id="KW-0812">Transmembrane</keyword>
<feature type="compositionally biased region" description="Pro residues" evidence="1">
    <location>
        <begin position="259"/>
        <end position="273"/>
    </location>
</feature>
<dbReference type="EMBL" id="LAQS01000040">
    <property type="protein sequence ID" value="KKZ71355.1"/>
    <property type="molecule type" value="Genomic_DNA"/>
</dbReference>
<name>A0A2P2GKM1_STREW</name>
<accession>A0A2P2GKM1</accession>
<feature type="chain" id="PRO_5015147464" description="Gram-positive cocci surface proteins LPxTG domain-containing protein" evidence="3">
    <location>
        <begin position="34"/>
        <end position="377"/>
    </location>
</feature>
<organism evidence="4 5">
    <name type="scientific">Streptomyces showdoensis</name>
    <dbReference type="NCBI Taxonomy" id="68268"/>
    <lineage>
        <taxon>Bacteria</taxon>
        <taxon>Bacillati</taxon>
        <taxon>Actinomycetota</taxon>
        <taxon>Actinomycetes</taxon>
        <taxon>Kitasatosporales</taxon>
        <taxon>Streptomycetaceae</taxon>
        <taxon>Streptomyces</taxon>
    </lineage>
</organism>
<keyword evidence="5" id="KW-1185">Reference proteome</keyword>
<proteinExistence type="predicted"/>
<feature type="signal peptide" evidence="3">
    <location>
        <begin position="1"/>
        <end position="33"/>
    </location>
</feature>
<evidence type="ECO:0000313" key="5">
    <source>
        <dbReference type="Proteomes" id="UP000265325"/>
    </source>
</evidence>
<keyword evidence="2" id="KW-0472">Membrane</keyword>
<evidence type="ECO:0000256" key="2">
    <source>
        <dbReference type="SAM" id="Phobius"/>
    </source>
</evidence>
<evidence type="ECO:0000313" key="4">
    <source>
        <dbReference type="EMBL" id="KKZ71355.1"/>
    </source>
</evidence>
<feature type="transmembrane region" description="Helical" evidence="2">
    <location>
        <begin position="349"/>
        <end position="370"/>
    </location>
</feature>
<feature type="compositionally biased region" description="Gly residues" evidence="1">
    <location>
        <begin position="248"/>
        <end position="258"/>
    </location>
</feature>
<dbReference type="OrthoDB" id="4424311at2"/>
<sequence length="377" mass="38251">MRAPLAPRPAVIAAVLAAATAVVPLAAPRYALAADLPATEAPAGERTVLDGGHLDLAARLRDGRLDFMIKDGTVAGRTVWRQPSDVVLHFDPRHAIVVPPREEVPQFEGFGEPGERLWVDKDFASQEGLLWPGWSTMEILPSDLAGTVKVSFPKITGPGRLVLGQWADDPELGVRIGVTVDGAKPDPGSVDLRPFSHSHPLWILDTEGVYRITLQMTATLPSGAKVSDRETLAVAVGDVDASKVVPGEGDGGGDGGPGTPEPSGSPSPTPTPTPTATASATTTPTATATAPTPTRPPTTGPDPSTVPGDTPTPPPAPGGTTTPPDPPPSATNAPVATGGGRLAATGAGVALPVGIAGAAVLAGGAVVLLVRRKRAAR</sequence>
<dbReference type="NCBIfam" id="NF038134">
    <property type="entry name" value="choice_anch_M"/>
    <property type="match status" value="1"/>
</dbReference>
<protein>
    <recommendedName>
        <fullName evidence="6">Gram-positive cocci surface proteins LPxTG domain-containing protein</fullName>
    </recommendedName>
</protein>
<evidence type="ECO:0008006" key="6">
    <source>
        <dbReference type="Google" id="ProtNLM"/>
    </source>
</evidence>
<feature type="compositionally biased region" description="Low complexity" evidence="1">
    <location>
        <begin position="330"/>
        <end position="342"/>
    </location>
</feature>
<evidence type="ECO:0000256" key="1">
    <source>
        <dbReference type="SAM" id="MobiDB-lite"/>
    </source>
</evidence>
<dbReference type="AlphaFoldDB" id="A0A2P2GKM1"/>
<dbReference type="InterPro" id="IPR022435">
    <property type="entry name" value="Surface-anchored_actinobac"/>
</dbReference>
<feature type="region of interest" description="Disordered" evidence="1">
    <location>
        <begin position="240"/>
        <end position="342"/>
    </location>
</feature>
<keyword evidence="3" id="KW-0732">Signal</keyword>
<dbReference type="RefSeq" id="WP_046910073.1">
    <property type="nucleotide sequence ID" value="NZ_BAAAXG010000014.1"/>
</dbReference>
<evidence type="ECO:0000256" key="3">
    <source>
        <dbReference type="SAM" id="SignalP"/>
    </source>
</evidence>
<dbReference type="Proteomes" id="UP000265325">
    <property type="component" value="Unassembled WGS sequence"/>
</dbReference>
<reference evidence="4 5" key="1">
    <citation type="submission" date="2015-05" db="EMBL/GenBank/DDBJ databases">
        <title>Draft Genome assembly of Streptomyces showdoensis.</title>
        <authorList>
            <person name="Thapa K.K."/>
            <person name="Metsa-Ketela M."/>
        </authorList>
    </citation>
    <scope>NUCLEOTIDE SEQUENCE [LARGE SCALE GENOMIC DNA]</scope>
    <source>
        <strain evidence="4 5">ATCC 15227</strain>
    </source>
</reference>